<sequence length="802" mass="90840">MSTTSTSILGDDHRLHDTTMLSTQHIVSSIERVEASCAGIQALLCRVVESQTQNQQQHAHNQQQQAQNQFQMMEMLKMLANNTSINNAGICNEAAAGINVIPNKQIRPGIPVVRDEIQEVVENEPPEINEQQEVNPVNPENNEFNYDGYLPIIEAIWAQDWKKAKEYLHDHQTILKEIFLTRDSRKEIHAILLSAQCNRQYTFLDKFLELVQPKTLEYVNPDGVTILHLAAASGGIKVVKSLVEKNPNLTQVWSNSVMPSVPLTFASLSDRDGQKEVIEYLYSVTRDEDPSPFSGLPGIHLLSSLISADMYGMALSVCQRFPGLVKEIMDGDGVIGLSQLLKCIVERPFAFLSGSKMKRWERYIYTVIGVDMGSPFNGGIEREKQKVSLESTIQEDEENPPGASKYSSTGNNNRSITKCISFYSRLYIRKVPIIKKLYEQKLMHQQVVALTRYFLGLLSMKAMDVKSVTDIFLESKLLETPMKFGTTEFVMECLLIFPFLYFKNDDGELGHTLIKLVVRERNEMIYNFIHILKQRCSLDIFSNLDDKDNSILHFSAELPHNRGLRDISGAAFQMQREIQWFKMVENTMIQKDRFVRNEDGNTAHFLFTENHKDLMEKGEKWMKDTSTSCMVVAALIATVAFAAAITNGLPVFLNKDLFMVFAIADALALVSSITSVLMFLAVFTSRYSEEDFLKALPQKLIIGLATLFVSMASILVSFGAAFIIILGQRFHWASIAISLFSCVPVLLFGFLQFPLFVEMVSSTYWPTILGKQDYSIFETYFPKENWKALLERRQGALQKGEL</sequence>
<dbReference type="PANTHER" id="PTHR24177:SF365">
    <property type="entry name" value="ANKYRIN REPEAT-CONTAINING PROTEIN NPR4-LIKE ISOFORM X1"/>
    <property type="match status" value="1"/>
</dbReference>
<feature type="transmembrane region" description="Helical" evidence="3">
    <location>
        <begin position="657"/>
        <end position="683"/>
    </location>
</feature>
<dbReference type="InterPro" id="IPR036770">
    <property type="entry name" value="Ankyrin_rpt-contain_sf"/>
</dbReference>
<reference evidence="5" key="1">
    <citation type="submission" date="2022-04" db="EMBL/GenBank/DDBJ databases">
        <title>A functionally conserved STORR gene fusion in Papaver species that diverged 16.8 million years ago.</title>
        <authorList>
            <person name="Catania T."/>
        </authorList>
    </citation>
    <scope>NUCLEOTIDE SEQUENCE</scope>
    <source>
        <strain evidence="5">S-188037</strain>
    </source>
</reference>
<feature type="transmembrane region" description="Helical" evidence="3">
    <location>
        <begin position="704"/>
        <end position="726"/>
    </location>
</feature>
<feature type="region of interest" description="Disordered" evidence="2">
    <location>
        <begin position="390"/>
        <end position="410"/>
    </location>
</feature>
<dbReference type="PROSITE" id="PS50297">
    <property type="entry name" value="ANK_REP_REGION"/>
    <property type="match status" value="1"/>
</dbReference>
<keyword evidence="6" id="KW-1185">Reference proteome</keyword>
<feature type="transmembrane region" description="Helical" evidence="3">
    <location>
        <begin position="732"/>
        <end position="751"/>
    </location>
</feature>
<accession>A0AAD4TFT0</accession>
<dbReference type="InterPro" id="IPR026961">
    <property type="entry name" value="PGG_dom"/>
</dbReference>
<dbReference type="SMART" id="SM00248">
    <property type="entry name" value="ANK"/>
    <property type="match status" value="1"/>
</dbReference>
<evidence type="ECO:0000259" key="4">
    <source>
        <dbReference type="Pfam" id="PF13962"/>
    </source>
</evidence>
<protein>
    <recommendedName>
        <fullName evidence="4">PGG domain-containing protein</fullName>
    </recommendedName>
</protein>
<dbReference type="SUPFAM" id="SSF48403">
    <property type="entry name" value="Ankyrin repeat"/>
    <property type="match status" value="1"/>
</dbReference>
<evidence type="ECO:0000256" key="1">
    <source>
        <dbReference type="PROSITE-ProRule" id="PRU00023"/>
    </source>
</evidence>
<dbReference type="GO" id="GO:0016020">
    <property type="term" value="C:membrane"/>
    <property type="evidence" value="ECO:0007669"/>
    <property type="project" value="TreeGrafter"/>
</dbReference>
<organism evidence="5 6">
    <name type="scientific">Papaver atlanticum</name>
    <dbReference type="NCBI Taxonomy" id="357466"/>
    <lineage>
        <taxon>Eukaryota</taxon>
        <taxon>Viridiplantae</taxon>
        <taxon>Streptophyta</taxon>
        <taxon>Embryophyta</taxon>
        <taxon>Tracheophyta</taxon>
        <taxon>Spermatophyta</taxon>
        <taxon>Magnoliopsida</taxon>
        <taxon>Ranunculales</taxon>
        <taxon>Papaveraceae</taxon>
        <taxon>Papaveroideae</taxon>
        <taxon>Papaver</taxon>
    </lineage>
</organism>
<dbReference type="PANTHER" id="PTHR24177">
    <property type="entry name" value="CASKIN"/>
    <property type="match status" value="1"/>
</dbReference>
<dbReference type="InterPro" id="IPR002110">
    <property type="entry name" value="Ankyrin_rpt"/>
</dbReference>
<keyword evidence="3" id="KW-0472">Membrane</keyword>
<comment type="caution">
    <text evidence="5">The sequence shown here is derived from an EMBL/GenBank/DDBJ whole genome shotgun (WGS) entry which is preliminary data.</text>
</comment>
<name>A0AAD4TFT0_9MAGN</name>
<keyword evidence="1" id="KW-0040">ANK repeat</keyword>
<feature type="repeat" description="ANK" evidence="1">
    <location>
        <begin position="222"/>
        <end position="249"/>
    </location>
</feature>
<dbReference type="EMBL" id="JAJJMB010001902">
    <property type="protein sequence ID" value="KAI3954662.1"/>
    <property type="molecule type" value="Genomic_DNA"/>
</dbReference>
<evidence type="ECO:0000256" key="3">
    <source>
        <dbReference type="SAM" id="Phobius"/>
    </source>
</evidence>
<feature type="domain" description="PGG" evidence="4">
    <location>
        <begin position="619"/>
        <end position="723"/>
    </location>
</feature>
<keyword evidence="3" id="KW-1133">Transmembrane helix</keyword>
<dbReference type="PROSITE" id="PS50088">
    <property type="entry name" value="ANK_REPEAT"/>
    <property type="match status" value="1"/>
</dbReference>
<dbReference type="Gene3D" id="1.25.40.20">
    <property type="entry name" value="Ankyrin repeat-containing domain"/>
    <property type="match status" value="1"/>
</dbReference>
<keyword evidence="3" id="KW-0812">Transmembrane</keyword>
<evidence type="ECO:0000256" key="2">
    <source>
        <dbReference type="SAM" id="MobiDB-lite"/>
    </source>
</evidence>
<dbReference type="AlphaFoldDB" id="A0AAD4TFT0"/>
<gene>
    <name evidence="5" type="ORF">MKW98_019793</name>
</gene>
<feature type="transmembrane region" description="Helical" evidence="3">
    <location>
        <begin position="625"/>
        <end position="645"/>
    </location>
</feature>
<dbReference type="Pfam" id="PF13962">
    <property type="entry name" value="PGG"/>
    <property type="match status" value="1"/>
</dbReference>
<dbReference type="Proteomes" id="UP001202328">
    <property type="component" value="Unassembled WGS sequence"/>
</dbReference>
<proteinExistence type="predicted"/>
<evidence type="ECO:0000313" key="6">
    <source>
        <dbReference type="Proteomes" id="UP001202328"/>
    </source>
</evidence>
<evidence type="ECO:0000313" key="5">
    <source>
        <dbReference type="EMBL" id="KAI3954662.1"/>
    </source>
</evidence>